<protein>
    <submittedName>
        <fullName evidence="1">Uncharacterized protein</fullName>
    </submittedName>
</protein>
<proteinExistence type="predicted"/>
<accession>A0A8S1YBF0</accession>
<dbReference type="Proteomes" id="UP000689195">
    <property type="component" value="Unassembled WGS sequence"/>
</dbReference>
<evidence type="ECO:0000313" key="1">
    <source>
        <dbReference type="EMBL" id="CAD8210723.1"/>
    </source>
</evidence>
<name>A0A8S1YBF0_9CILI</name>
<reference evidence="1" key="1">
    <citation type="submission" date="2021-01" db="EMBL/GenBank/DDBJ databases">
        <authorList>
            <consortium name="Genoscope - CEA"/>
            <person name="William W."/>
        </authorList>
    </citation>
    <scope>NUCLEOTIDE SEQUENCE</scope>
</reference>
<comment type="caution">
    <text evidence="1">The sequence shown here is derived from an EMBL/GenBank/DDBJ whole genome shotgun (WGS) entry which is preliminary data.</text>
</comment>
<organism evidence="1 2">
    <name type="scientific">Paramecium pentaurelia</name>
    <dbReference type="NCBI Taxonomy" id="43138"/>
    <lineage>
        <taxon>Eukaryota</taxon>
        <taxon>Sar</taxon>
        <taxon>Alveolata</taxon>
        <taxon>Ciliophora</taxon>
        <taxon>Intramacronucleata</taxon>
        <taxon>Oligohymenophorea</taxon>
        <taxon>Peniculida</taxon>
        <taxon>Parameciidae</taxon>
        <taxon>Paramecium</taxon>
    </lineage>
</organism>
<keyword evidence="2" id="KW-1185">Reference proteome</keyword>
<dbReference type="AlphaFoldDB" id="A0A8S1YBF0"/>
<gene>
    <name evidence="1" type="ORF">PPENT_87.1.T1600081</name>
</gene>
<sequence length="61" mass="7293">MIQQQVKLTKSLVLRLKEKKHVLHVKRKHKQMDFKVMIARIVQVTVLQMVTYQQGSLLYQC</sequence>
<evidence type="ECO:0000313" key="2">
    <source>
        <dbReference type="Proteomes" id="UP000689195"/>
    </source>
</evidence>
<dbReference type="EMBL" id="CAJJDO010000160">
    <property type="protein sequence ID" value="CAD8210723.1"/>
    <property type="molecule type" value="Genomic_DNA"/>
</dbReference>